<keyword evidence="3 8" id="KW-0812">Transmembrane</keyword>
<organism evidence="10">
    <name type="scientific">uncultured organism</name>
    <dbReference type="NCBI Taxonomy" id="155900"/>
    <lineage>
        <taxon>unclassified sequences</taxon>
        <taxon>environmental samples</taxon>
    </lineage>
</organism>
<evidence type="ECO:0000256" key="7">
    <source>
        <dbReference type="ARBA" id="ARBA00023303"/>
    </source>
</evidence>
<dbReference type="SUPFAM" id="SSF81324">
    <property type="entry name" value="Voltage-gated potassium channels"/>
    <property type="match status" value="1"/>
</dbReference>
<dbReference type="PANTHER" id="PTHR11003:SF345">
    <property type="entry name" value="TWIK FAMILY OF POTASSIUM CHANNELS PROTEIN 18"/>
    <property type="match status" value="1"/>
</dbReference>
<feature type="transmembrane region" description="Helical" evidence="8">
    <location>
        <begin position="75"/>
        <end position="100"/>
    </location>
</feature>
<dbReference type="InterPro" id="IPR013099">
    <property type="entry name" value="K_chnl_dom"/>
</dbReference>
<name>E3T301_9ZZZZ</name>
<dbReference type="GO" id="GO:0022841">
    <property type="term" value="F:potassium ion leak channel activity"/>
    <property type="evidence" value="ECO:0007669"/>
    <property type="project" value="TreeGrafter"/>
</dbReference>
<evidence type="ECO:0000256" key="1">
    <source>
        <dbReference type="ARBA" id="ARBA00004141"/>
    </source>
</evidence>
<comment type="subcellular location">
    <subcellularLocation>
        <location evidence="1">Membrane</location>
        <topology evidence="1">Multi-pass membrane protein</topology>
    </subcellularLocation>
</comment>
<proteinExistence type="predicted"/>
<evidence type="ECO:0000259" key="9">
    <source>
        <dbReference type="Pfam" id="PF07885"/>
    </source>
</evidence>
<evidence type="ECO:0000256" key="5">
    <source>
        <dbReference type="ARBA" id="ARBA00023065"/>
    </source>
</evidence>
<keyword evidence="7 10" id="KW-0407">Ion channel</keyword>
<protein>
    <submittedName>
        <fullName evidence="10">Ion transport K+ channel</fullName>
    </submittedName>
</protein>
<dbReference type="GO" id="GO:0015271">
    <property type="term" value="F:outward rectifier potassium channel activity"/>
    <property type="evidence" value="ECO:0007669"/>
    <property type="project" value="TreeGrafter"/>
</dbReference>
<keyword evidence="4 8" id="KW-1133">Transmembrane helix</keyword>
<evidence type="ECO:0000256" key="6">
    <source>
        <dbReference type="ARBA" id="ARBA00023136"/>
    </source>
</evidence>
<evidence type="ECO:0000256" key="3">
    <source>
        <dbReference type="ARBA" id="ARBA00022692"/>
    </source>
</evidence>
<dbReference type="EMBL" id="GU191796">
    <property type="protein sequence ID" value="ACZ28613.1"/>
    <property type="molecule type" value="Genomic_DNA"/>
</dbReference>
<feature type="domain" description="Potassium channel" evidence="9">
    <location>
        <begin position="24"/>
        <end position="94"/>
    </location>
</feature>
<evidence type="ECO:0000256" key="2">
    <source>
        <dbReference type="ARBA" id="ARBA00022448"/>
    </source>
</evidence>
<keyword evidence="6 8" id="KW-0472">Membrane</keyword>
<evidence type="ECO:0000256" key="4">
    <source>
        <dbReference type="ARBA" id="ARBA00022989"/>
    </source>
</evidence>
<evidence type="ECO:0000256" key="8">
    <source>
        <dbReference type="SAM" id="Phobius"/>
    </source>
</evidence>
<accession>E3T301</accession>
<dbReference type="Gene3D" id="1.10.287.70">
    <property type="match status" value="1"/>
</dbReference>
<feature type="transmembrane region" description="Helical" evidence="8">
    <location>
        <begin position="12"/>
        <end position="35"/>
    </location>
</feature>
<dbReference type="InterPro" id="IPR003280">
    <property type="entry name" value="2pore_dom_K_chnl"/>
</dbReference>
<dbReference type="GO" id="GO:0005886">
    <property type="term" value="C:plasma membrane"/>
    <property type="evidence" value="ECO:0007669"/>
    <property type="project" value="TreeGrafter"/>
</dbReference>
<dbReference type="AlphaFoldDB" id="E3T301"/>
<sequence>MDFTITFVKLFFWTVYLIAPLLFFLGLVIIVLGQIVCRVEKWEKFDGLYWSFITATTVGYGDIRPMKKASKTLSVLIALVGMMFTGIIIAITLNTAMVAFEKHVDERVIEKNERRIWLILYPKPQTLLVYMPRARKW</sequence>
<dbReference type="GO" id="GO:0030322">
    <property type="term" value="P:stabilization of membrane potential"/>
    <property type="evidence" value="ECO:0007669"/>
    <property type="project" value="TreeGrafter"/>
</dbReference>
<dbReference type="Pfam" id="PF07885">
    <property type="entry name" value="Ion_trans_2"/>
    <property type="match status" value="1"/>
</dbReference>
<reference evidence="10" key="1">
    <citation type="journal article" date="2011" name="ISME J.">
        <title>Comparative metagenomics of microbial communities inhabiting deep-sea hydrothermal vent chimneys with contrasting chemistries.</title>
        <authorList>
            <person name="Xie W."/>
            <person name="Wang F."/>
            <person name="Guo L."/>
            <person name="Chen Z."/>
            <person name="Sievert S.M."/>
            <person name="Meng J."/>
            <person name="Huang G."/>
            <person name="Li Y."/>
            <person name="Yan Q."/>
            <person name="Wu S."/>
            <person name="Wang X."/>
            <person name="Chen S."/>
            <person name="He G."/>
            <person name="Xiao X."/>
            <person name="Xu A."/>
        </authorList>
    </citation>
    <scope>NUCLEOTIDE SEQUENCE</scope>
</reference>
<keyword evidence="2" id="KW-0813">Transport</keyword>
<keyword evidence="5" id="KW-0406">Ion transport</keyword>
<dbReference type="PANTHER" id="PTHR11003">
    <property type="entry name" value="POTASSIUM CHANNEL, SUBFAMILY K"/>
    <property type="match status" value="1"/>
</dbReference>
<evidence type="ECO:0000313" key="10">
    <source>
        <dbReference type="EMBL" id="ACZ28613.1"/>
    </source>
</evidence>